<gene>
    <name evidence="1" type="ORF">RDV89_12720</name>
</gene>
<dbReference type="EMBL" id="JAVYII010000005">
    <property type="protein sequence ID" value="MDT9593937.1"/>
    <property type="molecule type" value="Genomic_DNA"/>
</dbReference>
<evidence type="ECO:0000313" key="2">
    <source>
        <dbReference type="Proteomes" id="UP001268542"/>
    </source>
</evidence>
<evidence type="ECO:0000313" key="1">
    <source>
        <dbReference type="EMBL" id="MDT9593937.1"/>
    </source>
</evidence>
<comment type="caution">
    <text evidence="1">The sequence shown here is derived from an EMBL/GenBank/DDBJ whole genome shotgun (WGS) entry which is preliminary data.</text>
</comment>
<dbReference type="RefSeq" id="WP_315733423.1">
    <property type="nucleotide sequence ID" value="NZ_JAVYII010000005.1"/>
</dbReference>
<proteinExistence type="predicted"/>
<dbReference type="InterPro" id="IPR021555">
    <property type="entry name" value="DUF3000"/>
</dbReference>
<sequence>MPAGHDAHPGTDPAPVPRAFADAVAAMRAASVRPEVRLEEMTAPRRIATYAFALTGDVVVREDELATGRIILLHEPDGNDAWEGTFRCVTYVRAETDAEAVDEGQGMMGQVGWSWLTEALEAHGAEHHAAAGTVTCVVTQGFGQMADEARTTQVEIRASWTPSGPDLARHVAAWADLMCQAGGIEPVPDGVAVLPNRRRAGS</sequence>
<name>A0ABU3PYQ2_9ACTN</name>
<keyword evidence="2" id="KW-1185">Reference proteome</keyword>
<dbReference type="Pfam" id="PF11452">
    <property type="entry name" value="DUF3000"/>
    <property type="match status" value="1"/>
</dbReference>
<reference evidence="1 2" key="1">
    <citation type="submission" date="2023-08" db="EMBL/GenBank/DDBJ databases">
        <title>Nocardioides seae sp. nov., a bacterium isolated from a soil.</title>
        <authorList>
            <person name="Wang X."/>
        </authorList>
    </citation>
    <scope>NUCLEOTIDE SEQUENCE [LARGE SCALE GENOMIC DNA]</scope>
    <source>
        <strain evidence="1 2">YZH12</strain>
    </source>
</reference>
<protein>
    <submittedName>
        <fullName evidence="1">DUF3000 domain-containing protein</fullName>
    </submittedName>
</protein>
<organism evidence="1 2">
    <name type="scientific">Nocardioides imazamoxiresistens</name>
    <dbReference type="NCBI Taxonomy" id="3231893"/>
    <lineage>
        <taxon>Bacteria</taxon>
        <taxon>Bacillati</taxon>
        <taxon>Actinomycetota</taxon>
        <taxon>Actinomycetes</taxon>
        <taxon>Propionibacteriales</taxon>
        <taxon>Nocardioidaceae</taxon>
        <taxon>Nocardioides</taxon>
    </lineage>
</organism>
<dbReference type="Proteomes" id="UP001268542">
    <property type="component" value="Unassembled WGS sequence"/>
</dbReference>
<accession>A0ABU3PYQ2</accession>